<organism evidence="1">
    <name type="scientific">Arundo donax</name>
    <name type="common">Giant reed</name>
    <name type="synonym">Donax arundinaceus</name>
    <dbReference type="NCBI Taxonomy" id="35708"/>
    <lineage>
        <taxon>Eukaryota</taxon>
        <taxon>Viridiplantae</taxon>
        <taxon>Streptophyta</taxon>
        <taxon>Embryophyta</taxon>
        <taxon>Tracheophyta</taxon>
        <taxon>Spermatophyta</taxon>
        <taxon>Magnoliopsida</taxon>
        <taxon>Liliopsida</taxon>
        <taxon>Poales</taxon>
        <taxon>Poaceae</taxon>
        <taxon>PACMAD clade</taxon>
        <taxon>Arundinoideae</taxon>
        <taxon>Arundineae</taxon>
        <taxon>Arundo</taxon>
    </lineage>
</organism>
<dbReference type="AlphaFoldDB" id="A0A0A8Y1L0"/>
<evidence type="ECO:0000313" key="1">
    <source>
        <dbReference type="EMBL" id="JAD18980.1"/>
    </source>
</evidence>
<reference evidence="1" key="2">
    <citation type="journal article" date="2015" name="Data Brief">
        <title>Shoot transcriptome of the giant reed, Arundo donax.</title>
        <authorList>
            <person name="Barrero R.A."/>
            <person name="Guerrero F.D."/>
            <person name="Moolhuijzen P."/>
            <person name="Goolsby J.A."/>
            <person name="Tidwell J."/>
            <person name="Bellgard S.E."/>
            <person name="Bellgard M.I."/>
        </authorList>
    </citation>
    <scope>NUCLEOTIDE SEQUENCE</scope>
    <source>
        <tissue evidence="1">Shoot tissue taken approximately 20 cm above the soil surface</tissue>
    </source>
</reference>
<protein>
    <submittedName>
        <fullName evidence="1">Uncharacterized protein</fullName>
    </submittedName>
</protein>
<name>A0A0A8Y1L0_ARUDO</name>
<reference evidence="1" key="1">
    <citation type="submission" date="2014-09" db="EMBL/GenBank/DDBJ databases">
        <authorList>
            <person name="Magalhaes I.L.F."/>
            <person name="Oliveira U."/>
            <person name="Santos F.R."/>
            <person name="Vidigal T.H.D.A."/>
            <person name="Brescovit A.D."/>
            <person name="Santos A.J."/>
        </authorList>
    </citation>
    <scope>NUCLEOTIDE SEQUENCE</scope>
    <source>
        <tissue evidence="1">Shoot tissue taken approximately 20 cm above the soil surface</tissue>
    </source>
</reference>
<accession>A0A0A8Y1L0</accession>
<dbReference type="EMBL" id="GBRH01278915">
    <property type="protein sequence ID" value="JAD18980.1"/>
    <property type="molecule type" value="Transcribed_RNA"/>
</dbReference>
<sequence length="38" mass="4259">MSGLTWTSLPTSPTIYTSTAFFLHIHFYSLSKHSTVPT</sequence>
<proteinExistence type="predicted"/>